<evidence type="ECO:0000313" key="6">
    <source>
        <dbReference type="Proteomes" id="UP000238413"/>
    </source>
</evidence>
<dbReference type="RefSeq" id="WP_099504557.1">
    <property type="nucleotide sequence ID" value="NZ_CP026652.1"/>
</dbReference>
<feature type="domain" description="Alkaline phosphatase-like protein PglZ second" evidence="2">
    <location>
        <begin position="184"/>
        <end position="335"/>
    </location>
</feature>
<name>A0ABM6SWR3_9ACTN</name>
<evidence type="ECO:0000256" key="1">
    <source>
        <dbReference type="SAM" id="MobiDB-lite"/>
    </source>
</evidence>
<accession>A0ABM6SWR3</accession>
<protein>
    <submittedName>
        <fullName evidence="5">BREX-2 system phosphatase PglZ</fullName>
    </submittedName>
</protein>
<dbReference type="Pfam" id="PF25863">
    <property type="entry name" value="PglZ_C"/>
    <property type="match status" value="1"/>
</dbReference>
<dbReference type="InterPro" id="IPR047992">
    <property type="entry name" value="BREX_PglZ"/>
</dbReference>
<sequence>MGAIVPELDQRVITGLLATHLPRAKGRQLMLVHGRYAETAAKVFTVPDGEGDRRSVHVAHATSVLGITDAWQEHRAQHGSDLLVVTTDVADERVGVDLLGEMMRSRTITVDEADIVKQLFGAADLDPRMRRDPWLWLPAALIAAEPREGWPQRGTVLTLDAAMRALVGVRLGLEGVFEGGASVDVDALLAWSQQPGGPDRFAVLPEAEQQGIADWLEQRAGEAAPLLLRLAVSGLGPRATALGLLSSVLSESGDPSSADAALALGSLLNGVRFRPSELRAFTSAVEGTLTRWIGEAAGRGTQSEQARHRVLDVVRQADQLAESVHLTGVLADNPFLPSGFQERLRRLAEALSESADAAQAAWEFVREHQLAPSFYPERVELARMAVRLRRWLDQDVPGVSSVGQAVQAHVTNWGWADRALTQLWQGDTVADPVVDEAYGKLHDAARQRRHLLDEAFASCLARWTQDARPNRPGGDLLIENVLNEVARPLADAAHPPLVVVLTGMTGAVAAELGEELTSTGRWIELGEGGLRRAAVALMPSVTAVCRASLLSGRPVLGGPEEEKENFIAFWQEHDHTASLFHKSDIPAEVGHRLRDQLISAIAMDEVVGVVLDTIDESLDHGRQSPGGPWTVDSVTYLPELLNTARAQGRPVVLVSAHGHVQDRDSSSATPALAEDVEAARWRTGPAGDGEVALDGPRVLENGGRITAAWSEDIHYTPGKAGYRGGAALAEMAVPVLVLAPTDEVAPEGWATVPRESVEPSWWERSAEPVSPFVPAVEPKLTKKLARKTGLRPKTVATSDAPVDDETAKAPTAQNPPMEKAPEPEQSLGWRVVSTKIYDHQKAFVRRAPDRKVVAAVVDALDAAGGTLSLAAVVAAVTASGGRAPSRPEGIVTVLTRLLNVEGYDVINLIDTRTRVRLNRDQLIQQFELTQAEGGVA</sequence>
<feature type="region of interest" description="Disordered" evidence="1">
    <location>
        <begin position="789"/>
        <end position="825"/>
    </location>
</feature>
<gene>
    <name evidence="5" type="primary">pglZ</name>
    <name evidence="5" type="ORF">C4B68_28495</name>
</gene>
<reference evidence="5 6" key="1">
    <citation type="submission" date="2018-02" db="EMBL/GenBank/DDBJ databases">
        <title>Complete genome sequence of Streptomyces dengpaensis, the producer of angucyclines.</title>
        <authorList>
            <person name="Yumei L."/>
        </authorList>
    </citation>
    <scope>NUCLEOTIDE SEQUENCE [LARGE SCALE GENOMIC DNA]</scope>
    <source>
        <strain evidence="5 6">XZHG99</strain>
    </source>
</reference>
<dbReference type="InterPro" id="IPR058882">
    <property type="entry name" value="PglZ_C"/>
</dbReference>
<dbReference type="Pfam" id="PF25861">
    <property type="entry name" value="PglZ_2nd"/>
    <property type="match status" value="1"/>
</dbReference>
<feature type="domain" description="Alkaline phosphatase-like protein PglZ C-terminal" evidence="4">
    <location>
        <begin position="823"/>
        <end position="927"/>
    </location>
</feature>
<dbReference type="Pfam" id="PF25862">
    <property type="entry name" value="PglZ_1st"/>
    <property type="match status" value="1"/>
</dbReference>
<dbReference type="EMBL" id="CP026652">
    <property type="protein sequence ID" value="AVH59040.1"/>
    <property type="molecule type" value="Genomic_DNA"/>
</dbReference>
<dbReference type="NCBIfam" id="NF033446">
    <property type="entry name" value="BREX_PglZ_2"/>
    <property type="match status" value="1"/>
</dbReference>
<organism evidence="5 6">
    <name type="scientific">Streptomyces dengpaensis</name>
    <dbReference type="NCBI Taxonomy" id="2049881"/>
    <lineage>
        <taxon>Bacteria</taxon>
        <taxon>Bacillati</taxon>
        <taxon>Actinomycetota</taxon>
        <taxon>Actinomycetes</taxon>
        <taxon>Kitasatosporales</taxon>
        <taxon>Streptomycetaceae</taxon>
        <taxon>Streptomyces</taxon>
    </lineage>
</organism>
<evidence type="ECO:0000259" key="4">
    <source>
        <dbReference type="Pfam" id="PF25863"/>
    </source>
</evidence>
<dbReference type="Proteomes" id="UP000238413">
    <property type="component" value="Chromosome"/>
</dbReference>
<evidence type="ECO:0000259" key="2">
    <source>
        <dbReference type="Pfam" id="PF25861"/>
    </source>
</evidence>
<keyword evidence="6" id="KW-1185">Reference proteome</keyword>
<dbReference type="InterPro" id="IPR058880">
    <property type="entry name" value="PglZ_N"/>
</dbReference>
<proteinExistence type="predicted"/>
<dbReference type="Pfam" id="PF08665">
    <property type="entry name" value="PglZ"/>
    <property type="match status" value="1"/>
</dbReference>
<dbReference type="InterPro" id="IPR058881">
    <property type="entry name" value="PglZ_2nd"/>
</dbReference>
<feature type="domain" description="Alkaline phosphatase-like protein PglZ N-terminal" evidence="3">
    <location>
        <begin position="51"/>
        <end position="111"/>
    </location>
</feature>
<evidence type="ECO:0000313" key="5">
    <source>
        <dbReference type="EMBL" id="AVH59040.1"/>
    </source>
</evidence>
<evidence type="ECO:0000259" key="3">
    <source>
        <dbReference type="Pfam" id="PF25862"/>
    </source>
</evidence>